<dbReference type="InterPro" id="IPR000089">
    <property type="entry name" value="Biotin_lipoyl"/>
</dbReference>
<dbReference type="Proteomes" id="UP000192772">
    <property type="component" value="Unassembled WGS sequence"/>
</dbReference>
<dbReference type="CDD" id="cd06850">
    <property type="entry name" value="biotinyl_domain"/>
    <property type="match status" value="1"/>
</dbReference>
<dbReference type="PROSITE" id="PS00188">
    <property type="entry name" value="BIOTIN"/>
    <property type="match status" value="1"/>
</dbReference>
<dbReference type="PANTHER" id="PTHR45266:SF3">
    <property type="entry name" value="OXALOACETATE DECARBOXYLASE ALPHA CHAIN"/>
    <property type="match status" value="1"/>
</dbReference>
<dbReference type="PROSITE" id="PS50968">
    <property type="entry name" value="BIOTINYL_LIPOYL"/>
    <property type="match status" value="1"/>
</dbReference>
<name>A0A1X0CNU9_9MYCO</name>
<organism evidence="5 6">
    <name type="scientific">Mycolicibacterium elephantis</name>
    <dbReference type="NCBI Taxonomy" id="81858"/>
    <lineage>
        <taxon>Bacteria</taxon>
        <taxon>Bacillati</taxon>
        <taxon>Actinomycetota</taxon>
        <taxon>Actinomycetes</taxon>
        <taxon>Mycobacteriales</taxon>
        <taxon>Mycobacteriaceae</taxon>
        <taxon>Mycolicibacterium</taxon>
    </lineage>
</organism>
<dbReference type="FunFam" id="2.40.50.100:FF:000003">
    <property type="entry name" value="Acetyl-CoA carboxylase biotin carboxyl carrier protein"/>
    <property type="match status" value="1"/>
</dbReference>
<dbReference type="AlphaFoldDB" id="A0A1X0CNU9"/>
<feature type="domain" description="Lipoyl-binding" evidence="4">
    <location>
        <begin position="44"/>
        <end position="121"/>
    </location>
</feature>
<dbReference type="SUPFAM" id="SSF51230">
    <property type="entry name" value="Single hybrid motif"/>
    <property type="match status" value="1"/>
</dbReference>
<reference evidence="5 6" key="1">
    <citation type="submission" date="2017-02" db="EMBL/GenBank/DDBJ databases">
        <title>The new phylogeny of genus Mycobacterium.</title>
        <authorList>
            <person name="Tortoli E."/>
            <person name="Trovato A."/>
            <person name="Cirillo D.M."/>
        </authorList>
    </citation>
    <scope>NUCLEOTIDE SEQUENCE [LARGE SCALE GENOMIC DNA]</scope>
    <source>
        <strain evidence="5 6">FI-09383</strain>
    </source>
</reference>
<accession>A0A1X0CNU9</accession>
<evidence type="ECO:0000256" key="3">
    <source>
        <dbReference type="ARBA" id="ARBA00048501"/>
    </source>
</evidence>
<keyword evidence="2" id="KW-0092">Biotin</keyword>
<evidence type="ECO:0000256" key="2">
    <source>
        <dbReference type="ARBA" id="ARBA00023267"/>
    </source>
</evidence>
<evidence type="ECO:0000313" key="5">
    <source>
        <dbReference type="EMBL" id="ORA61150.1"/>
    </source>
</evidence>
<dbReference type="Pfam" id="PF00364">
    <property type="entry name" value="Biotin_lipoyl"/>
    <property type="match status" value="1"/>
</dbReference>
<dbReference type="EC" id="6.3.4.14" evidence="1"/>
<comment type="catalytic activity">
    <reaction evidence="3">
        <text>N(6)-biotinyl-L-lysyl-[protein] + hydrogencarbonate + ATP = N(6)-carboxybiotinyl-L-lysyl-[protein] + ADP + phosphate + H(+)</text>
        <dbReference type="Rhea" id="RHEA:13501"/>
        <dbReference type="Rhea" id="RHEA-COMP:10505"/>
        <dbReference type="Rhea" id="RHEA-COMP:10506"/>
        <dbReference type="ChEBI" id="CHEBI:15378"/>
        <dbReference type="ChEBI" id="CHEBI:17544"/>
        <dbReference type="ChEBI" id="CHEBI:30616"/>
        <dbReference type="ChEBI" id="CHEBI:43474"/>
        <dbReference type="ChEBI" id="CHEBI:83144"/>
        <dbReference type="ChEBI" id="CHEBI:83145"/>
        <dbReference type="ChEBI" id="CHEBI:456216"/>
        <dbReference type="EC" id="6.3.4.14"/>
    </reaction>
    <physiologicalReaction direction="left-to-right" evidence="3">
        <dbReference type="Rhea" id="RHEA:13502"/>
    </physiologicalReaction>
</comment>
<dbReference type="PANTHER" id="PTHR45266">
    <property type="entry name" value="OXALOACETATE DECARBOXYLASE ALPHA CHAIN"/>
    <property type="match status" value="1"/>
</dbReference>
<dbReference type="RefSeq" id="WP_234811475.1">
    <property type="nucleotide sequence ID" value="NZ_MVHP01000033.1"/>
</dbReference>
<dbReference type="EMBL" id="MVHP01000033">
    <property type="protein sequence ID" value="ORA61150.1"/>
    <property type="molecule type" value="Genomic_DNA"/>
</dbReference>
<evidence type="ECO:0000256" key="1">
    <source>
        <dbReference type="ARBA" id="ARBA00013263"/>
    </source>
</evidence>
<dbReference type="InterPro" id="IPR050709">
    <property type="entry name" value="Biotin_Carboxyl_Carrier/Decarb"/>
</dbReference>
<evidence type="ECO:0000259" key="4">
    <source>
        <dbReference type="PROSITE" id="PS50968"/>
    </source>
</evidence>
<feature type="non-terminal residue" evidence="5">
    <location>
        <position position="1"/>
    </location>
</feature>
<dbReference type="InterPro" id="IPR001882">
    <property type="entry name" value="Biotin_BS"/>
</dbReference>
<sequence length="124" mass="12724">GQATDGEVVVVHPEQAERLAGSGGRVWVNGGTGEVAMTVEPRFTAASVDSILNGPTSPMPGTVQSVHVSVGQQVSAGDRLVVVEAMKMEHVIRAWADAVVAKVLVEAGQAVVAGGVLVELEDRS</sequence>
<dbReference type="GO" id="GO:0004075">
    <property type="term" value="F:biotin carboxylase activity"/>
    <property type="evidence" value="ECO:0007669"/>
    <property type="project" value="UniProtKB-EC"/>
</dbReference>
<gene>
    <name evidence="5" type="ORF">BST23_22100</name>
</gene>
<comment type="caution">
    <text evidence="5">The sequence shown here is derived from an EMBL/GenBank/DDBJ whole genome shotgun (WGS) entry which is preliminary data.</text>
</comment>
<proteinExistence type="predicted"/>
<dbReference type="Gene3D" id="2.40.50.100">
    <property type="match status" value="1"/>
</dbReference>
<protein>
    <recommendedName>
        <fullName evidence="1">biotin carboxylase</fullName>
        <ecNumber evidence="1">6.3.4.14</ecNumber>
    </recommendedName>
</protein>
<evidence type="ECO:0000313" key="6">
    <source>
        <dbReference type="Proteomes" id="UP000192772"/>
    </source>
</evidence>
<dbReference type="InterPro" id="IPR011053">
    <property type="entry name" value="Single_hybrid_motif"/>
</dbReference>